<keyword evidence="4" id="KW-1185">Reference proteome</keyword>
<reference evidence="2" key="2">
    <citation type="submission" date="2019-03" db="EMBL/GenBank/DDBJ databases">
        <authorList>
            <person name="Yan Y.-Q."/>
            <person name="Du Z.-J."/>
        </authorList>
    </citation>
    <scope>NUCLEOTIDE SEQUENCE</scope>
    <source>
        <strain evidence="2">PP-F2FG21</strain>
    </source>
</reference>
<gene>
    <name evidence="2" type="ORF">E2R65_05290</name>
    <name evidence="1" type="ORF">GGR35_001566</name>
</gene>
<name>A0A4Y8AF63_9SPHI</name>
<evidence type="ECO:0000313" key="3">
    <source>
        <dbReference type="Proteomes" id="UP000297248"/>
    </source>
</evidence>
<dbReference type="EMBL" id="SNQG01000002">
    <property type="protein sequence ID" value="TEW67404.1"/>
    <property type="molecule type" value="Genomic_DNA"/>
</dbReference>
<dbReference type="RefSeq" id="WP_134335457.1">
    <property type="nucleotide sequence ID" value="NZ_BMCZ01000009.1"/>
</dbReference>
<dbReference type="Proteomes" id="UP000297248">
    <property type="component" value="Unassembled WGS sequence"/>
</dbReference>
<reference evidence="1 4" key="3">
    <citation type="submission" date="2020-08" db="EMBL/GenBank/DDBJ databases">
        <title>Genomic Encyclopedia of Type Strains, Phase IV (KMG-IV): sequencing the most valuable type-strain genomes for metagenomic binning, comparative biology and taxonomic classification.</title>
        <authorList>
            <person name="Goeker M."/>
        </authorList>
    </citation>
    <scope>NUCLEOTIDE SEQUENCE [LARGE SCALE GENOMIC DNA]</scope>
    <source>
        <strain evidence="1 4">DSM 100995</strain>
    </source>
</reference>
<dbReference type="Proteomes" id="UP000583101">
    <property type="component" value="Unassembled WGS sequence"/>
</dbReference>
<dbReference type="EMBL" id="JACIEG010000002">
    <property type="protein sequence ID" value="MBB3968974.1"/>
    <property type="molecule type" value="Genomic_DNA"/>
</dbReference>
<proteinExistence type="predicted"/>
<organism evidence="2 3">
    <name type="scientific">Mucilaginibacter phyllosphaerae</name>
    <dbReference type="NCBI Taxonomy" id="1812349"/>
    <lineage>
        <taxon>Bacteria</taxon>
        <taxon>Pseudomonadati</taxon>
        <taxon>Bacteroidota</taxon>
        <taxon>Sphingobacteriia</taxon>
        <taxon>Sphingobacteriales</taxon>
        <taxon>Sphingobacteriaceae</taxon>
        <taxon>Mucilaginibacter</taxon>
    </lineage>
</organism>
<protein>
    <submittedName>
        <fullName evidence="2">Uncharacterized protein</fullName>
    </submittedName>
</protein>
<evidence type="ECO:0000313" key="2">
    <source>
        <dbReference type="EMBL" id="TEW67404.1"/>
    </source>
</evidence>
<accession>A0A4Y8AF63</accession>
<dbReference type="Pfam" id="PF19891">
    <property type="entry name" value="DUF6364"/>
    <property type="match status" value="1"/>
</dbReference>
<dbReference type="InterPro" id="IPR045944">
    <property type="entry name" value="DUF6364"/>
</dbReference>
<comment type="caution">
    <text evidence="2">The sequence shown here is derived from an EMBL/GenBank/DDBJ whole genome shotgun (WGS) entry which is preliminary data.</text>
</comment>
<dbReference type="AlphaFoldDB" id="A0A4Y8AF63"/>
<dbReference type="OrthoDB" id="798296at2"/>
<sequence length="89" mass="10301">MSVSKLTLSADKDTIQLAKTIASESNISVSKLFKILITERSKKKKKEINIKPVNQFPDWMQQLIIAKEPTSDFDHKIEYHKHLDEKYGL</sequence>
<reference evidence="2 3" key="1">
    <citation type="journal article" date="2016" name="Int. J. Syst. Evol. Microbiol.">
        <title>Proposal of Mucilaginibacter phyllosphaerae sp. nov. isolated from the phyllosphere of Galium album.</title>
        <authorList>
            <person name="Aydogan E.L."/>
            <person name="Busse H.J."/>
            <person name="Moser G."/>
            <person name="Muller C."/>
            <person name="Kampfer P."/>
            <person name="Glaeser S.P."/>
        </authorList>
    </citation>
    <scope>NUCLEOTIDE SEQUENCE [LARGE SCALE GENOMIC DNA]</scope>
    <source>
        <strain evidence="2 3">PP-F2FG21</strain>
    </source>
</reference>
<evidence type="ECO:0000313" key="1">
    <source>
        <dbReference type="EMBL" id="MBB3968974.1"/>
    </source>
</evidence>
<evidence type="ECO:0000313" key="4">
    <source>
        <dbReference type="Proteomes" id="UP000583101"/>
    </source>
</evidence>